<sequence>MGPWWTYRPQDFLLFSPSVYWRLFELANAALFPLPLIALVLGSVIVWLGMRGRPGAFAFVGALLSVGWALSAWQFLWVRYVPVNWAASYAVPAFLVEALLLLGLGFAGGSGRGDGSGRIASTAGAALAVGGLALYPLFAPLSGRPIAGAEVVGIAPDATAVFTLGVLCLWPRSRLVALAMVVPVAWCLASAATLLTMGTWQGWVPLAAAGAAVAARAWPAKN</sequence>
<reference evidence="2" key="1">
    <citation type="submission" date="2023-07" db="EMBL/GenBank/DDBJ databases">
        <title>Genomic Encyclopedia of Type Strains, Phase IV (KMG-IV): sequencing the most valuable type-strain genomes for metagenomic binning, comparative biology and taxonomic classification.</title>
        <authorList>
            <person name="Goeker M."/>
        </authorList>
    </citation>
    <scope>NUCLEOTIDE SEQUENCE</scope>
    <source>
        <strain evidence="2">DSM 21202</strain>
    </source>
</reference>
<proteinExistence type="predicted"/>
<keyword evidence="1" id="KW-1133">Transmembrane helix</keyword>
<keyword evidence="1" id="KW-0812">Transmembrane</keyword>
<feature type="transmembrane region" description="Helical" evidence="1">
    <location>
        <begin position="20"/>
        <end position="48"/>
    </location>
</feature>
<evidence type="ECO:0000313" key="2">
    <source>
        <dbReference type="EMBL" id="MDQ0314036.1"/>
    </source>
</evidence>
<feature type="transmembrane region" description="Helical" evidence="1">
    <location>
        <begin position="151"/>
        <end position="170"/>
    </location>
</feature>
<evidence type="ECO:0000256" key="1">
    <source>
        <dbReference type="SAM" id="Phobius"/>
    </source>
</evidence>
<organism evidence="2 3">
    <name type="scientific">Amorphus orientalis</name>
    <dbReference type="NCBI Taxonomy" id="649198"/>
    <lineage>
        <taxon>Bacteria</taxon>
        <taxon>Pseudomonadati</taxon>
        <taxon>Pseudomonadota</taxon>
        <taxon>Alphaproteobacteria</taxon>
        <taxon>Hyphomicrobiales</taxon>
        <taxon>Amorphaceae</taxon>
        <taxon>Amorphus</taxon>
    </lineage>
</organism>
<dbReference type="AlphaFoldDB" id="A0AAE4AQF8"/>
<evidence type="ECO:0008006" key="4">
    <source>
        <dbReference type="Google" id="ProtNLM"/>
    </source>
</evidence>
<accession>A0AAE4AQF8</accession>
<feature type="transmembrane region" description="Helical" evidence="1">
    <location>
        <begin position="55"/>
        <end position="77"/>
    </location>
</feature>
<name>A0AAE4AQF8_9HYPH</name>
<dbReference type="RefSeq" id="WP_306883821.1">
    <property type="nucleotide sequence ID" value="NZ_JAUSUL010000001.1"/>
</dbReference>
<feature type="transmembrane region" description="Helical" evidence="1">
    <location>
        <begin position="119"/>
        <end position="139"/>
    </location>
</feature>
<dbReference type="InterPro" id="IPR045708">
    <property type="entry name" value="DUF6064"/>
</dbReference>
<feature type="transmembrane region" description="Helical" evidence="1">
    <location>
        <begin position="175"/>
        <end position="194"/>
    </location>
</feature>
<comment type="caution">
    <text evidence="2">The sequence shown here is derived from an EMBL/GenBank/DDBJ whole genome shotgun (WGS) entry which is preliminary data.</text>
</comment>
<dbReference type="Pfam" id="PF19540">
    <property type="entry name" value="DUF6064"/>
    <property type="match status" value="1"/>
</dbReference>
<dbReference type="EMBL" id="JAUSUL010000001">
    <property type="protein sequence ID" value="MDQ0314036.1"/>
    <property type="molecule type" value="Genomic_DNA"/>
</dbReference>
<protein>
    <recommendedName>
        <fullName evidence="4">MFS transporter permease</fullName>
    </recommendedName>
</protein>
<keyword evidence="3" id="KW-1185">Reference proteome</keyword>
<gene>
    <name evidence="2" type="ORF">J2S73_000473</name>
</gene>
<feature type="transmembrane region" description="Helical" evidence="1">
    <location>
        <begin position="89"/>
        <end position="107"/>
    </location>
</feature>
<keyword evidence="1" id="KW-0472">Membrane</keyword>
<evidence type="ECO:0000313" key="3">
    <source>
        <dbReference type="Proteomes" id="UP001229244"/>
    </source>
</evidence>
<dbReference type="Proteomes" id="UP001229244">
    <property type="component" value="Unassembled WGS sequence"/>
</dbReference>